<dbReference type="InterPro" id="IPR029044">
    <property type="entry name" value="Nucleotide-diphossugar_trans"/>
</dbReference>
<protein>
    <recommendedName>
        <fullName evidence="1">Glycosyltransferase 2-like domain-containing protein</fullName>
    </recommendedName>
</protein>
<dbReference type="PANTHER" id="PTHR22916:SF3">
    <property type="entry name" value="UDP-GLCNAC:BETAGAL BETA-1,3-N-ACETYLGLUCOSAMINYLTRANSFERASE-LIKE PROTEIN 1"/>
    <property type="match status" value="1"/>
</dbReference>
<feature type="domain" description="Glycosyltransferase 2-like" evidence="1">
    <location>
        <begin position="7"/>
        <end position="133"/>
    </location>
</feature>
<proteinExistence type="predicted"/>
<dbReference type="InterPro" id="IPR001173">
    <property type="entry name" value="Glyco_trans_2-like"/>
</dbReference>
<dbReference type="AlphaFoldDB" id="A0A212JUF7"/>
<dbReference type="Pfam" id="PF00535">
    <property type="entry name" value="Glycos_transf_2"/>
    <property type="match status" value="1"/>
</dbReference>
<accession>A0A212JUF7</accession>
<organism evidence="2">
    <name type="scientific">uncultured Dysgonomonas sp</name>
    <dbReference type="NCBI Taxonomy" id="206096"/>
    <lineage>
        <taxon>Bacteria</taxon>
        <taxon>Pseudomonadati</taxon>
        <taxon>Bacteroidota</taxon>
        <taxon>Bacteroidia</taxon>
        <taxon>Bacteroidales</taxon>
        <taxon>Dysgonomonadaceae</taxon>
        <taxon>Dysgonomonas</taxon>
        <taxon>environmental samples</taxon>
    </lineage>
</organism>
<dbReference type="EMBL" id="FLUL01000001">
    <property type="protein sequence ID" value="SBW03081.1"/>
    <property type="molecule type" value="Genomic_DNA"/>
</dbReference>
<sequence length="332" mass="38781">MEQPKVSIIVPVHNAGKYLEKCLTSIVSQTLKEIEIILVLDCPTDGSNNIAEGFAAKDKRIVLIYNSENLHTGISRNKGIEAAKGKYIGFFDHDDYCEPDMYELLYQKAEEERLDVVRCNFLCVYKVKSEYVEEGYKYPDNSTNATDKEWFYENVCSDKISCVIWNHLYKADFLKQNALSFLDSRNICSEDSIFFINVYDKIDKIGLVPDFLYYHVFHSNNTGKVYAYRSIKNRIAFFEELHKFLKSKRISESKCNAFLFKNVVRSFYSASRQAILLFPLRKAFREINALRKNSLIMSQFRFLYKKENLSALFEMKPTIVIFSFLIKFGTRK</sequence>
<gene>
    <name evidence="2" type="ORF">KL86DYS2_12372</name>
</gene>
<dbReference type="CDD" id="cd00761">
    <property type="entry name" value="Glyco_tranf_GTA_type"/>
    <property type="match status" value="1"/>
</dbReference>
<name>A0A212JUF7_9BACT</name>
<dbReference type="Gene3D" id="3.90.550.10">
    <property type="entry name" value="Spore Coat Polysaccharide Biosynthesis Protein SpsA, Chain A"/>
    <property type="match status" value="1"/>
</dbReference>
<reference evidence="2" key="1">
    <citation type="submission" date="2016-04" db="EMBL/GenBank/DDBJ databases">
        <authorList>
            <person name="Evans L.H."/>
            <person name="Alamgir A."/>
            <person name="Owens N."/>
            <person name="Weber N.D."/>
            <person name="Virtaneva K."/>
            <person name="Barbian K."/>
            <person name="Babar A."/>
            <person name="Rosenke K."/>
        </authorList>
    </citation>
    <scope>NUCLEOTIDE SEQUENCE</scope>
    <source>
        <strain evidence="2">86-2</strain>
    </source>
</reference>
<evidence type="ECO:0000313" key="2">
    <source>
        <dbReference type="EMBL" id="SBW03081.1"/>
    </source>
</evidence>
<evidence type="ECO:0000259" key="1">
    <source>
        <dbReference type="Pfam" id="PF00535"/>
    </source>
</evidence>
<dbReference type="GO" id="GO:0016758">
    <property type="term" value="F:hexosyltransferase activity"/>
    <property type="evidence" value="ECO:0007669"/>
    <property type="project" value="UniProtKB-ARBA"/>
</dbReference>
<dbReference type="SUPFAM" id="SSF53448">
    <property type="entry name" value="Nucleotide-diphospho-sugar transferases"/>
    <property type="match status" value="1"/>
</dbReference>
<dbReference type="RefSeq" id="WP_296949985.1">
    <property type="nucleotide sequence ID" value="NZ_LT599021.1"/>
</dbReference>
<dbReference type="PANTHER" id="PTHR22916">
    <property type="entry name" value="GLYCOSYLTRANSFERASE"/>
    <property type="match status" value="1"/>
</dbReference>